<dbReference type="GO" id="GO:0008360">
    <property type="term" value="P:regulation of cell shape"/>
    <property type="evidence" value="ECO:0007669"/>
    <property type="project" value="UniProtKB-KW"/>
</dbReference>
<proteinExistence type="predicted"/>
<keyword evidence="5" id="KW-0961">Cell wall biogenesis/degradation</keyword>
<evidence type="ECO:0000313" key="10">
    <source>
        <dbReference type="Proteomes" id="UP001143474"/>
    </source>
</evidence>
<feature type="domain" description="Peptidoglycan binding-like" evidence="8">
    <location>
        <begin position="48"/>
        <end position="101"/>
    </location>
</feature>
<sequence>MAVPGRGGTYRHVIKYLAGTIVLSFGVLGFAAPPPTDRQLRPGDYAKPVERLQRRLQKLNFLPGLVNGYYGMETQAAVWAFQKSQGLMPEDKVDRKTWRALAHPRALPPLVPSGGDRRVEIDLDRQLLTVYQNQRPALISYVFTGDGPYFCRYGRSSTAITPEGDFGVAERAPLSGGDPLASMYETFSFERDSWPVLGDDAKGGVQGGAQAGVGEGTQVGVRGGALSGVEARLPVKPVRWLKEGVPVFPSARPTASTAPSAVRPPSSTRPASSVRPALSARPPSSVRPSLSARPVPSVRPVPSLTVRPTGSSTARPTVSPVVRPTASPVGRPASSAAPAAQAPAPADTSTSGCVRVPSHVAERLFQLVRVGDPVHVRHDVRDPV</sequence>
<dbReference type="GO" id="GO:0016740">
    <property type="term" value="F:transferase activity"/>
    <property type="evidence" value="ECO:0007669"/>
    <property type="project" value="UniProtKB-KW"/>
</dbReference>
<evidence type="ECO:0000256" key="7">
    <source>
        <dbReference type="SAM" id="Phobius"/>
    </source>
</evidence>
<evidence type="ECO:0000313" key="9">
    <source>
        <dbReference type="EMBL" id="GLK06797.1"/>
    </source>
</evidence>
<evidence type="ECO:0000256" key="6">
    <source>
        <dbReference type="SAM" id="MobiDB-lite"/>
    </source>
</evidence>
<dbReference type="Proteomes" id="UP001143474">
    <property type="component" value="Unassembled WGS sequence"/>
</dbReference>
<dbReference type="GO" id="GO:0009252">
    <property type="term" value="P:peptidoglycan biosynthetic process"/>
    <property type="evidence" value="ECO:0007669"/>
    <property type="project" value="UniProtKB-KW"/>
</dbReference>
<dbReference type="SUPFAM" id="SSF141523">
    <property type="entry name" value="L,D-transpeptidase catalytic domain-like"/>
    <property type="match status" value="1"/>
</dbReference>
<evidence type="ECO:0000256" key="2">
    <source>
        <dbReference type="ARBA" id="ARBA00022679"/>
    </source>
</evidence>
<feature type="compositionally biased region" description="Low complexity" evidence="6">
    <location>
        <begin position="249"/>
        <end position="261"/>
    </location>
</feature>
<feature type="compositionally biased region" description="Low complexity" evidence="6">
    <location>
        <begin position="269"/>
        <end position="308"/>
    </location>
</feature>
<protein>
    <recommendedName>
        <fullName evidence="8">Peptidoglycan binding-like domain-containing protein</fullName>
    </recommendedName>
</protein>
<comment type="pathway">
    <text evidence="1">Cell wall biogenesis; peptidoglycan biosynthesis.</text>
</comment>
<dbReference type="SUPFAM" id="SSF47090">
    <property type="entry name" value="PGBD-like"/>
    <property type="match status" value="1"/>
</dbReference>
<feature type="compositionally biased region" description="Low complexity" evidence="6">
    <location>
        <begin position="326"/>
        <end position="351"/>
    </location>
</feature>
<dbReference type="Gene3D" id="1.10.101.10">
    <property type="entry name" value="PGBD-like superfamily/PGBD"/>
    <property type="match status" value="1"/>
</dbReference>
<dbReference type="InterPro" id="IPR005490">
    <property type="entry name" value="LD_TPept_cat_dom"/>
</dbReference>
<name>A0A9W6HUY4_9ACTN</name>
<feature type="region of interest" description="Disordered" evidence="6">
    <location>
        <begin position="248"/>
        <end position="353"/>
    </location>
</feature>
<dbReference type="InterPro" id="IPR036366">
    <property type="entry name" value="PGBDSf"/>
</dbReference>
<feature type="transmembrane region" description="Helical" evidence="7">
    <location>
        <begin position="12"/>
        <end position="32"/>
    </location>
</feature>
<dbReference type="GO" id="GO:0071555">
    <property type="term" value="P:cell wall organization"/>
    <property type="evidence" value="ECO:0007669"/>
    <property type="project" value="UniProtKB-KW"/>
</dbReference>
<keyword evidence="2" id="KW-0808">Transferase</keyword>
<dbReference type="InterPro" id="IPR002477">
    <property type="entry name" value="Peptidoglycan-bd-like"/>
</dbReference>
<keyword evidence="10" id="KW-1185">Reference proteome</keyword>
<dbReference type="Gene3D" id="2.40.440.10">
    <property type="entry name" value="L,D-transpeptidase catalytic domain-like"/>
    <property type="match status" value="2"/>
</dbReference>
<evidence type="ECO:0000259" key="8">
    <source>
        <dbReference type="Pfam" id="PF01471"/>
    </source>
</evidence>
<evidence type="ECO:0000256" key="3">
    <source>
        <dbReference type="ARBA" id="ARBA00022960"/>
    </source>
</evidence>
<reference evidence="9" key="2">
    <citation type="submission" date="2023-01" db="EMBL/GenBank/DDBJ databases">
        <authorList>
            <person name="Sun Q."/>
            <person name="Evtushenko L."/>
        </authorList>
    </citation>
    <scope>NUCLEOTIDE SEQUENCE</scope>
    <source>
        <strain evidence="9">VKM Ac-2007</strain>
    </source>
</reference>
<dbReference type="InterPro" id="IPR036365">
    <property type="entry name" value="PGBD-like_sf"/>
</dbReference>
<dbReference type="CDD" id="cd16913">
    <property type="entry name" value="YkuD_like"/>
    <property type="match status" value="2"/>
</dbReference>
<reference evidence="9" key="1">
    <citation type="journal article" date="2014" name="Int. J. Syst. Evol. Microbiol.">
        <title>Complete genome sequence of Corynebacterium casei LMG S-19264T (=DSM 44701T), isolated from a smear-ripened cheese.</title>
        <authorList>
            <consortium name="US DOE Joint Genome Institute (JGI-PGF)"/>
            <person name="Walter F."/>
            <person name="Albersmeier A."/>
            <person name="Kalinowski J."/>
            <person name="Ruckert C."/>
        </authorList>
    </citation>
    <scope>NUCLEOTIDE SEQUENCE</scope>
    <source>
        <strain evidence="9">VKM Ac-2007</strain>
    </source>
</reference>
<gene>
    <name evidence="9" type="ORF">GCM10017600_02020</name>
</gene>
<accession>A0A9W6HUY4</accession>
<keyword evidence="7" id="KW-0812">Transmembrane</keyword>
<comment type="caution">
    <text evidence="9">The sequence shown here is derived from an EMBL/GenBank/DDBJ whole genome shotgun (WGS) entry which is preliminary data.</text>
</comment>
<evidence type="ECO:0000256" key="4">
    <source>
        <dbReference type="ARBA" id="ARBA00022984"/>
    </source>
</evidence>
<dbReference type="InterPro" id="IPR038063">
    <property type="entry name" value="Transpep_catalytic_dom"/>
</dbReference>
<evidence type="ECO:0000256" key="5">
    <source>
        <dbReference type="ARBA" id="ARBA00023316"/>
    </source>
</evidence>
<organism evidence="9 10">
    <name type="scientific">Streptosporangium carneum</name>
    <dbReference type="NCBI Taxonomy" id="47481"/>
    <lineage>
        <taxon>Bacteria</taxon>
        <taxon>Bacillati</taxon>
        <taxon>Actinomycetota</taxon>
        <taxon>Actinomycetes</taxon>
        <taxon>Streptosporangiales</taxon>
        <taxon>Streptosporangiaceae</taxon>
        <taxon>Streptosporangium</taxon>
    </lineage>
</organism>
<keyword evidence="3" id="KW-0133">Cell shape</keyword>
<dbReference type="EMBL" id="BSEV01000001">
    <property type="protein sequence ID" value="GLK06797.1"/>
    <property type="molecule type" value="Genomic_DNA"/>
</dbReference>
<keyword evidence="7" id="KW-1133">Transmembrane helix</keyword>
<evidence type="ECO:0000256" key="1">
    <source>
        <dbReference type="ARBA" id="ARBA00004752"/>
    </source>
</evidence>
<keyword evidence="7" id="KW-0472">Membrane</keyword>
<keyword evidence="4" id="KW-0573">Peptidoglycan synthesis</keyword>
<dbReference type="AlphaFoldDB" id="A0A9W6HUY4"/>
<dbReference type="Pfam" id="PF01471">
    <property type="entry name" value="PG_binding_1"/>
    <property type="match status" value="1"/>
</dbReference>